<dbReference type="InterPro" id="IPR001017">
    <property type="entry name" value="DH_E1"/>
</dbReference>
<dbReference type="Proteomes" id="UP001172738">
    <property type="component" value="Unassembled WGS sequence"/>
</dbReference>
<keyword evidence="3 4" id="KW-0786">Thiamine pyrophosphate</keyword>
<organism evidence="6 7">
    <name type="scientific">Demequina zhanjiangensis</name>
    <dbReference type="NCBI Taxonomy" id="3051659"/>
    <lineage>
        <taxon>Bacteria</taxon>
        <taxon>Bacillati</taxon>
        <taxon>Actinomycetota</taxon>
        <taxon>Actinomycetes</taxon>
        <taxon>Micrococcales</taxon>
        <taxon>Demequinaceae</taxon>
        <taxon>Demequina</taxon>
    </lineage>
</organism>
<dbReference type="RefSeq" id="WP_301129657.1">
    <property type="nucleotide sequence ID" value="NZ_JAUHPV010000008.1"/>
</dbReference>
<dbReference type="InterPro" id="IPR050771">
    <property type="entry name" value="Alpha-ketoacid_DH_E1_comp"/>
</dbReference>
<sequence length="376" mass="41871">MEATGPLSDEGLVQLLDVDGTRVADPDWEPYAAHLTPDALRLAWRLMTITRAFDAEATSLQRQGELGLWVSCLGQEAAQIGSGTAVREPDYVFPSYREHGVALTRDIDLPQMLTLFRGLEHGSWDPVAHSFHLYTLVIGAHSLHATGYAMAMDRDGLVASGSPDKDGAVICYFGDGATSQGDVNEALVFASVNNAPIVFFVQNNQFAISEPTTRQSRVPLAQRADGFGIPRVRVDGNDVIAVHAVTQWALRHARAGQGPVLIEAFTYRMASHTTSDDATRYRTRADEEKWRQRDPIERLKKHLDALGELPQEFRDAVTAETKALGKRTRETVKSWERPALLTMFDHVYAEPHQQVESERAWFDRYQQSFLDEGSHA</sequence>
<reference evidence="6" key="1">
    <citation type="submission" date="2023-06" db="EMBL/GenBank/DDBJ databases">
        <title>SYSU T00b26.</title>
        <authorList>
            <person name="Gao L."/>
            <person name="Fang B.-Z."/>
            <person name="Li W.-J."/>
        </authorList>
    </citation>
    <scope>NUCLEOTIDE SEQUENCE</scope>
    <source>
        <strain evidence="6">SYSU T00b26</strain>
    </source>
</reference>
<evidence type="ECO:0000256" key="4">
    <source>
        <dbReference type="RuleBase" id="RU365014"/>
    </source>
</evidence>
<gene>
    <name evidence="6" type="ORF">QQX04_12360</name>
</gene>
<dbReference type="InterPro" id="IPR029061">
    <property type="entry name" value="THDP-binding"/>
</dbReference>
<protein>
    <recommendedName>
        <fullName evidence="4">2-oxoisovalerate dehydrogenase subunit alpha</fullName>
        <ecNumber evidence="4">1.2.4.4</ecNumber>
    </recommendedName>
    <alternativeName>
        <fullName evidence="4">Branched-chain alpha-keto acid dehydrogenase E1 component alpha chain</fullName>
    </alternativeName>
</protein>
<dbReference type="CDD" id="cd02000">
    <property type="entry name" value="TPP_E1_PDC_ADC_BCADC"/>
    <property type="match status" value="1"/>
</dbReference>
<feature type="domain" description="Dehydrogenase E1 component" evidence="5">
    <location>
        <begin position="45"/>
        <end position="324"/>
    </location>
</feature>
<name>A0ABT8G3R6_9MICO</name>
<keyword evidence="2 4" id="KW-0560">Oxidoreductase</keyword>
<dbReference type="Gene3D" id="3.40.50.970">
    <property type="match status" value="1"/>
</dbReference>
<dbReference type="EC" id="1.2.4.4" evidence="4"/>
<comment type="caution">
    <text evidence="6">The sequence shown here is derived from an EMBL/GenBank/DDBJ whole genome shotgun (WGS) entry which is preliminary data.</text>
</comment>
<evidence type="ECO:0000256" key="2">
    <source>
        <dbReference type="ARBA" id="ARBA00023002"/>
    </source>
</evidence>
<comment type="cofactor">
    <cofactor evidence="1 4">
        <name>thiamine diphosphate</name>
        <dbReference type="ChEBI" id="CHEBI:58937"/>
    </cofactor>
</comment>
<dbReference type="PANTHER" id="PTHR43380:SF1">
    <property type="entry name" value="2-OXOISOVALERATE DEHYDROGENASE SUBUNIT ALPHA, MITOCHONDRIAL"/>
    <property type="match status" value="1"/>
</dbReference>
<proteinExistence type="inferred from homology"/>
<comment type="similarity">
    <text evidence="4">Belongs to the BCKDHA family.</text>
</comment>
<evidence type="ECO:0000259" key="5">
    <source>
        <dbReference type="Pfam" id="PF00676"/>
    </source>
</evidence>
<comment type="function">
    <text evidence="4">The branched-chain alpha-keto dehydrogenase complex catalyzes the overall conversion of alpha-keto acids to acyl-CoA and CO(2). It contains multiple copies of three enzymatic components: branched-chain alpha-keto acid decarboxylase (E1), lipoamide acyltransferase (E2) and lipoamide dehydrogenase (E3).</text>
</comment>
<keyword evidence="7" id="KW-1185">Reference proteome</keyword>
<evidence type="ECO:0000313" key="6">
    <source>
        <dbReference type="EMBL" id="MDN4473789.1"/>
    </source>
</evidence>
<dbReference type="SUPFAM" id="SSF52518">
    <property type="entry name" value="Thiamin diphosphate-binding fold (THDP-binding)"/>
    <property type="match status" value="1"/>
</dbReference>
<dbReference type="EMBL" id="JAUHPV010000008">
    <property type="protein sequence ID" value="MDN4473789.1"/>
    <property type="molecule type" value="Genomic_DNA"/>
</dbReference>
<accession>A0ABT8G3R6</accession>
<dbReference type="PANTHER" id="PTHR43380">
    <property type="entry name" value="2-OXOISOVALERATE DEHYDROGENASE SUBUNIT ALPHA, MITOCHONDRIAL"/>
    <property type="match status" value="1"/>
</dbReference>
<evidence type="ECO:0000256" key="1">
    <source>
        <dbReference type="ARBA" id="ARBA00001964"/>
    </source>
</evidence>
<dbReference type="Pfam" id="PF00676">
    <property type="entry name" value="E1_dh"/>
    <property type="match status" value="1"/>
</dbReference>
<comment type="catalytic activity">
    <reaction evidence="4">
        <text>N(6)-[(R)-lipoyl]-L-lysyl-[protein] + 3-methyl-2-oxobutanoate + H(+) = N(6)-[(R)-S(8)-2-methylpropanoyldihydrolipoyl]-L-lysyl-[protein] + CO2</text>
        <dbReference type="Rhea" id="RHEA:13457"/>
        <dbReference type="Rhea" id="RHEA-COMP:10474"/>
        <dbReference type="Rhea" id="RHEA-COMP:10497"/>
        <dbReference type="ChEBI" id="CHEBI:11851"/>
        <dbReference type="ChEBI" id="CHEBI:15378"/>
        <dbReference type="ChEBI" id="CHEBI:16526"/>
        <dbReference type="ChEBI" id="CHEBI:83099"/>
        <dbReference type="ChEBI" id="CHEBI:83142"/>
        <dbReference type="EC" id="1.2.4.4"/>
    </reaction>
</comment>
<evidence type="ECO:0000256" key="3">
    <source>
        <dbReference type="ARBA" id="ARBA00023052"/>
    </source>
</evidence>
<evidence type="ECO:0000313" key="7">
    <source>
        <dbReference type="Proteomes" id="UP001172738"/>
    </source>
</evidence>